<comment type="caution">
    <text evidence="2">The sequence shown here is derived from an EMBL/GenBank/DDBJ whole genome shotgun (WGS) entry which is preliminary data.</text>
</comment>
<evidence type="ECO:0000313" key="2">
    <source>
        <dbReference type="EMBL" id="MCI28853.1"/>
    </source>
</evidence>
<dbReference type="EMBL" id="LXQA010168469">
    <property type="protein sequence ID" value="MCI28853.1"/>
    <property type="molecule type" value="Genomic_DNA"/>
</dbReference>
<dbReference type="InterPro" id="IPR025558">
    <property type="entry name" value="DUF4283"/>
</dbReference>
<accession>A0A392QWX2</accession>
<dbReference type="AlphaFoldDB" id="A0A392QWX2"/>
<proteinExistence type="predicted"/>
<dbReference type="InterPro" id="IPR040256">
    <property type="entry name" value="At4g02000-like"/>
</dbReference>
<sequence length="140" mass="16412">MIKGDSLCIKITQEEYEKGLADCRRNLHGRVLLNIGDKPLTARDLHTKLTSIWKTSSPWRMVPLGLGFYEFHFDSFEDMRLVWSSGTVNLKPGLMRLTKWANDFNTSTPRQTHAQIWLRLMELPQEYWRQRTLFEIASAI</sequence>
<dbReference type="Proteomes" id="UP000265520">
    <property type="component" value="Unassembled WGS sequence"/>
</dbReference>
<dbReference type="Pfam" id="PF14111">
    <property type="entry name" value="DUF4283"/>
    <property type="match status" value="1"/>
</dbReference>
<organism evidence="2 3">
    <name type="scientific">Trifolium medium</name>
    <dbReference type="NCBI Taxonomy" id="97028"/>
    <lineage>
        <taxon>Eukaryota</taxon>
        <taxon>Viridiplantae</taxon>
        <taxon>Streptophyta</taxon>
        <taxon>Embryophyta</taxon>
        <taxon>Tracheophyta</taxon>
        <taxon>Spermatophyta</taxon>
        <taxon>Magnoliopsida</taxon>
        <taxon>eudicotyledons</taxon>
        <taxon>Gunneridae</taxon>
        <taxon>Pentapetalae</taxon>
        <taxon>rosids</taxon>
        <taxon>fabids</taxon>
        <taxon>Fabales</taxon>
        <taxon>Fabaceae</taxon>
        <taxon>Papilionoideae</taxon>
        <taxon>50 kb inversion clade</taxon>
        <taxon>NPAAA clade</taxon>
        <taxon>Hologalegina</taxon>
        <taxon>IRL clade</taxon>
        <taxon>Trifolieae</taxon>
        <taxon>Trifolium</taxon>
    </lineage>
</organism>
<reference evidence="2 3" key="1">
    <citation type="journal article" date="2018" name="Front. Plant Sci.">
        <title>Red Clover (Trifolium pratense) and Zigzag Clover (T. medium) - A Picture of Genomic Similarities and Differences.</title>
        <authorList>
            <person name="Dluhosova J."/>
            <person name="Istvanek J."/>
            <person name="Nedelnik J."/>
            <person name="Repkova J."/>
        </authorList>
    </citation>
    <scope>NUCLEOTIDE SEQUENCE [LARGE SCALE GENOMIC DNA]</scope>
    <source>
        <strain evidence="3">cv. 10/8</strain>
        <tissue evidence="2">Leaf</tissue>
    </source>
</reference>
<protein>
    <submittedName>
        <fullName evidence="2">NBS resistance protein</fullName>
    </submittedName>
</protein>
<evidence type="ECO:0000313" key="3">
    <source>
        <dbReference type="Proteomes" id="UP000265520"/>
    </source>
</evidence>
<feature type="domain" description="DUF4283" evidence="1">
    <location>
        <begin position="22"/>
        <end position="106"/>
    </location>
</feature>
<dbReference type="PANTHER" id="PTHR31286:SF60">
    <property type="entry name" value="PROTEIN, PUTATIVE-RELATED"/>
    <property type="match status" value="1"/>
</dbReference>
<dbReference type="PANTHER" id="PTHR31286">
    <property type="entry name" value="GLYCINE-RICH CELL WALL STRUCTURAL PROTEIN 1.8-LIKE"/>
    <property type="match status" value="1"/>
</dbReference>
<keyword evidence="3" id="KW-1185">Reference proteome</keyword>
<evidence type="ECO:0000259" key="1">
    <source>
        <dbReference type="Pfam" id="PF14111"/>
    </source>
</evidence>
<name>A0A392QWX2_9FABA</name>
<feature type="non-terminal residue" evidence="2">
    <location>
        <position position="140"/>
    </location>
</feature>